<reference evidence="2" key="1">
    <citation type="journal article" date="2023" name="Mol. Biol. Evol.">
        <title>Third-Generation Sequencing Reveals the Adaptive Role of the Epigenome in Three Deep-Sea Polychaetes.</title>
        <authorList>
            <person name="Perez M."/>
            <person name="Aroh O."/>
            <person name="Sun Y."/>
            <person name="Lan Y."/>
            <person name="Juniper S.K."/>
            <person name="Young C.R."/>
            <person name="Angers B."/>
            <person name="Qian P.Y."/>
        </authorList>
    </citation>
    <scope>NUCLEOTIDE SEQUENCE</scope>
    <source>
        <strain evidence="2">R07B-5</strain>
    </source>
</reference>
<dbReference type="Proteomes" id="UP001209878">
    <property type="component" value="Unassembled WGS sequence"/>
</dbReference>
<evidence type="ECO:0000313" key="3">
    <source>
        <dbReference type="Proteomes" id="UP001209878"/>
    </source>
</evidence>
<proteinExistence type="predicted"/>
<sequence length="113" mass="13698">MRRLMDEAHTQQLRDLESRQEKEKKELKARQAKMSMETCKQVMSDKTIKNKAERDRRIRELNENNTKKFIEERKRQAVLQSRQIELLKKLHLEQNEILTKDSQRVSASTWWTS</sequence>
<dbReference type="InterPro" id="IPR042531">
    <property type="entry name" value="PLC-beta_C_sf"/>
</dbReference>
<accession>A0AAD9NYN6</accession>
<protein>
    <submittedName>
        <fullName evidence="2">Uncharacterized protein</fullName>
    </submittedName>
</protein>
<keyword evidence="3" id="KW-1185">Reference proteome</keyword>
<name>A0AAD9NYN6_RIDPI</name>
<feature type="region of interest" description="Disordered" evidence="1">
    <location>
        <begin position="1"/>
        <end position="43"/>
    </location>
</feature>
<dbReference type="SUPFAM" id="SSF69989">
    <property type="entry name" value="C-terminal domain of PLC-beta"/>
    <property type="match status" value="1"/>
</dbReference>
<dbReference type="Gene3D" id="1.20.1230.10">
    <property type="entry name" value="Phospholipase C beta, distal C-terminal domain"/>
    <property type="match status" value="1"/>
</dbReference>
<evidence type="ECO:0000256" key="1">
    <source>
        <dbReference type="SAM" id="MobiDB-lite"/>
    </source>
</evidence>
<evidence type="ECO:0000313" key="2">
    <source>
        <dbReference type="EMBL" id="KAK2184958.1"/>
    </source>
</evidence>
<dbReference type="AlphaFoldDB" id="A0AAD9NYN6"/>
<comment type="caution">
    <text evidence="2">The sequence shown here is derived from an EMBL/GenBank/DDBJ whole genome shotgun (WGS) entry which is preliminary data.</text>
</comment>
<feature type="compositionally biased region" description="Basic and acidic residues" evidence="1">
    <location>
        <begin position="1"/>
        <end position="29"/>
    </location>
</feature>
<organism evidence="2 3">
    <name type="scientific">Ridgeia piscesae</name>
    <name type="common">Tubeworm</name>
    <dbReference type="NCBI Taxonomy" id="27915"/>
    <lineage>
        <taxon>Eukaryota</taxon>
        <taxon>Metazoa</taxon>
        <taxon>Spiralia</taxon>
        <taxon>Lophotrochozoa</taxon>
        <taxon>Annelida</taxon>
        <taxon>Polychaeta</taxon>
        <taxon>Sedentaria</taxon>
        <taxon>Canalipalpata</taxon>
        <taxon>Sabellida</taxon>
        <taxon>Siboglinidae</taxon>
        <taxon>Ridgeia</taxon>
    </lineage>
</organism>
<gene>
    <name evidence="2" type="ORF">NP493_242g03063</name>
</gene>
<dbReference type="EMBL" id="JAODUO010000248">
    <property type="protein sequence ID" value="KAK2184958.1"/>
    <property type="molecule type" value="Genomic_DNA"/>
</dbReference>